<dbReference type="AlphaFoldDB" id="A0A8X6GPR8"/>
<dbReference type="OrthoDB" id="6431929at2759"/>
<reference evidence="1" key="1">
    <citation type="submission" date="2020-07" db="EMBL/GenBank/DDBJ databases">
        <title>Multicomponent nature underlies the extraordinary mechanical properties of spider dragline silk.</title>
        <authorList>
            <person name="Kono N."/>
            <person name="Nakamura H."/>
            <person name="Mori M."/>
            <person name="Yoshida Y."/>
            <person name="Ohtoshi R."/>
            <person name="Malay A.D."/>
            <person name="Moran D.A.P."/>
            <person name="Tomita M."/>
            <person name="Numata K."/>
            <person name="Arakawa K."/>
        </authorList>
    </citation>
    <scope>NUCLEOTIDE SEQUENCE</scope>
</reference>
<gene>
    <name evidence="1" type="primary">POLX_1391</name>
    <name evidence="1" type="ORF">TNCT_458381</name>
</gene>
<organism evidence="1 2">
    <name type="scientific">Trichonephila clavata</name>
    <name type="common">Joro spider</name>
    <name type="synonym">Nephila clavata</name>
    <dbReference type="NCBI Taxonomy" id="2740835"/>
    <lineage>
        <taxon>Eukaryota</taxon>
        <taxon>Metazoa</taxon>
        <taxon>Ecdysozoa</taxon>
        <taxon>Arthropoda</taxon>
        <taxon>Chelicerata</taxon>
        <taxon>Arachnida</taxon>
        <taxon>Araneae</taxon>
        <taxon>Araneomorphae</taxon>
        <taxon>Entelegynae</taxon>
        <taxon>Araneoidea</taxon>
        <taxon>Nephilidae</taxon>
        <taxon>Trichonephila</taxon>
    </lineage>
</organism>
<accession>A0A8X6GPR8</accession>
<protein>
    <submittedName>
        <fullName evidence="1">Retrovirus-related Pol polyprotein from transposon TNT 1-94</fullName>
    </submittedName>
</protein>
<dbReference type="EMBL" id="BMAO01033101">
    <property type="protein sequence ID" value="GFQ87013.1"/>
    <property type="molecule type" value="Genomic_DNA"/>
</dbReference>
<comment type="caution">
    <text evidence="1">The sequence shown here is derived from an EMBL/GenBank/DDBJ whole genome shotgun (WGS) entry which is preliminary data.</text>
</comment>
<evidence type="ECO:0000313" key="1">
    <source>
        <dbReference type="EMBL" id="GFQ87013.1"/>
    </source>
</evidence>
<proteinExistence type="predicted"/>
<dbReference type="Proteomes" id="UP000887116">
    <property type="component" value="Unassembled WGS sequence"/>
</dbReference>
<name>A0A8X6GPR8_TRICU</name>
<evidence type="ECO:0000313" key="2">
    <source>
        <dbReference type="Proteomes" id="UP000887116"/>
    </source>
</evidence>
<keyword evidence="2" id="KW-1185">Reference proteome</keyword>
<dbReference type="Pfam" id="PF14223">
    <property type="entry name" value="Retrotran_gag_2"/>
    <property type="match status" value="1"/>
</dbReference>
<sequence length="149" mass="16335">MKRFFLSMKNLSAIITDGAPTMVGKNGGLVKMVSSEPVAAGNTILMTEIESKAHIEKLVGAANWSKWKRQIELLLQHHDVHDVVCGDRERPSLPTEASAEAIAAYEKAQKAFVKDDPLAQLILVGNMDDSNAELTSVYNTAKSVWEKLL</sequence>